<sequence>MSSVPDTPSHKALLKVSSESLQTIIQIEQKQKALAKEVKDVCDWHRRRRGFPTTEDLVKVKSLQDKQVWSLLDNCSEAANVMNAIQQKLDILTGRAEPTKPLRGTKTRMKQLLRRRCKYKKHQETFDILWARLKHVETEVRILESICNMKLNQVL</sequence>
<dbReference type="AlphaFoldDB" id="A0A3N4LI83"/>
<organism evidence="1 2">
    <name type="scientific">Terfezia boudieri ATCC MYA-4762</name>
    <dbReference type="NCBI Taxonomy" id="1051890"/>
    <lineage>
        <taxon>Eukaryota</taxon>
        <taxon>Fungi</taxon>
        <taxon>Dikarya</taxon>
        <taxon>Ascomycota</taxon>
        <taxon>Pezizomycotina</taxon>
        <taxon>Pezizomycetes</taxon>
        <taxon>Pezizales</taxon>
        <taxon>Pezizaceae</taxon>
        <taxon>Terfezia</taxon>
    </lineage>
</organism>
<evidence type="ECO:0000313" key="2">
    <source>
        <dbReference type="Proteomes" id="UP000267821"/>
    </source>
</evidence>
<protein>
    <submittedName>
        <fullName evidence="1">Uncharacterized protein</fullName>
    </submittedName>
</protein>
<accession>A0A3N4LI83</accession>
<keyword evidence="2" id="KW-1185">Reference proteome</keyword>
<name>A0A3N4LI83_9PEZI</name>
<proteinExistence type="predicted"/>
<evidence type="ECO:0000313" key="1">
    <source>
        <dbReference type="EMBL" id="RPB21388.1"/>
    </source>
</evidence>
<dbReference type="InParanoid" id="A0A3N4LI83"/>
<gene>
    <name evidence="1" type="ORF">L211DRAFT_851562</name>
</gene>
<dbReference type="Proteomes" id="UP000267821">
    <property type="component" value="Unassembled WGS sequence"/>
</dbReference>
<dbReference type="EMBL" id="ML121560">
    <property type="protein sequence ID" value="RPB21388.1"/>
    <property type="molecule type" value="Genomic_DNA"/>
</dbReference>
<reference evidence="1 2" key="1">
    <citation type="journal article" date="2018" name="Nat. Ecol. Evol.">
        <title>Pezizomycetes genomes reveal the molecular basis of ectomycorrhizal truffle lifestyle.</title>
        <authorList>
            <person name="Murat C."/>
            <person name="Payen T."/>
            <person name="Noel B."/>
            <person name="Kuo A."/>
            <person name="Morin E."/>
            <person name="Chen J."/>
            <person name="Kohler A."/>
            <person name="Krizsan K."/>
            <person name="Balestrini R."/>
            <person name="Da Silva C."/>
            <person name="Montanini B."/>
            <person name="Hainaut M."/>
            <person name="Levati E."/>
            <person name="Barry K.W."/>
            <person name="Belfiori B."/>
            <person name="Cichocki N."/>
            <person name="Clum A."/>
            <person name="Dockter R.B."/>
            <person name="Fauchery L."/>
            <person name="Guy J."/>
            <person name="Iotti M."/>
            <person name="Le Tacon F."/>
            <person name="Lindquist E.A."/>
            <person name="Lipzen A."/>
            <person name="Malagnac F."/>
            <person name="Mello A."/>
            <person name="Molinier V."/>
            <person name="Miyauchi S."/>
            <person name="Poulain J."/>
            <person name="Riccioni C."/>
            <person name="Rubini A."/>
            <person name="Sitrit Y."/>
            <person name="Splivallo R."/>
            <person name="Traeger S."/>
            <person name="Wang M."/>
            <person name="Zifcakova L."/>
            <person name="Wipf D."/>
            <person name="Zambonelli A."/>
            <person name="Paolocci F."/>
            <person name="Nowrousian M."/>
            <person name="Ottonello S."/>
            <person name="Baldrian P."/>
            <person name="Spatafora J.W."/>
            <person name="Henrissat B."/>
            <person name="Nagy L.G."/>
            <person name="Aury J.M."/>
            <person name="Wincker P."/>
            <person name="Grigoriev I.V."/>
            <person name="Bonfante P."/>
            <person name="Martin F.M."/>
        </authorList>
    </citation>
    <scope>NUCLEOTIDE SEQUENCE [LARGE SCALE GENOMIC DNA]</scope>
    <source>
        <strain evidence="1 2">ATCC MYA-4762</strain>
    </source>
</reference>